<gene>
    <name evidence="2" type="ORF">BDW02DRAFT_570034</name>
</gene>
<dbReference type="EMBL" id="ML975318">
    <property type="protein sequence ID" value="KAF1833473.1"/>
    <property type="molecule type" value="Genomic_DNA"/>
</dbReference>
<feature type="region of interest" description="Disordered" evidence="1">
    <location>
        <begin position="1"/>
        <end position="27"/>
    </location>
</feature>
<sequence>MVGQKRAIEAAIDSGSSADTGHRRKRARKVVANDESPLLRLAGELRNHIYELIIADQAEDASNRYGATPLKHTSIKSRKRFRAASHWAAAHKDRAYMGLTQVCQLFRREFRPLYFPTLSVSVAPTDFGKLLSVFGLNHGTRDMGDFIDKNSVAVGDLHRLLDDEKLPGLDYLHVYLHGPPKFRHGPCFPNRAKRFDPALEIRVACNLY</sequence>
<dbReference type="AlphaFoldDB" id="A0A6A5KJ52"/>
<keyword evidence="3" id="KW-1185">Reference proteome</keyword>
<name>A0A6A5KJ52_9PLEO</name>
<evidence type="ECO:0000313" key="3">
    <source>
        <dbReference type="Proteomes" id="UP000800040"/>
    </source>
</evidence>
<evidence type="ECO:0000256" key="1">
    <source>
        <dbReference type="SAM" id="MobiDB-lite"/>
    </source>
</evidence>
<protein>
    <submittedName>
        <fullName evidence="2">Uncharacterized protein</fullName>
    </submittedName>
</protein>
<reference evidence="2" key="1">
    <citation type="submission" date="2020-01" db="EMBL/GenBank/DDBJ databases">
        <authorList>
            <consortium name="DOE Joint Genome Institute"/>
            <person name="Haridas S."/>
            <person name="Albert R."/>
            <person name="Binder M."/>
            <person name="Bloem J."/>
            <person name="Labutti K."/>
            <person name="Salamov A."/>
            <person name="Andreopoulos B."/>
            <person name="Baker S.E."/>
            <person name="Barry K."/>
            <person name="Bills G."/>
            <person name="Bluhm B.H."/>
            <person name="Cannon C."/>
            <person name="Castanera R."/>
            <person name="Culley D.E."/>
            <person name="Daum C."/>
            <person name="Ezra D."/>
            <person name="Gonzalez J.B."/>
            <person name="Henrissat B."/>
            <person name="Kuo A."/>
            <person name="Liang C."/>
            <person name="Lipzen A."/>
            <person name="Lutzoni F."/>
            <person name="Magnuson J."/>
            <person name="Mondo S."/>
            <person name="Nolan M."/>
            <person name="Ohm R."/>
            <person name="Pangilinan J."/>
            <person name="Park H.-J."/>
            <person name="Ramirez L."/>
            <person name="Alfaro M."/>
            <person name="Sun H."/>
            <person name="Tritt A."/>
            <person name="Yoshinaga Y."/>
            <person name="Zwiers L.-H."/>
            <person name="Turgeon B.G."/>
            <person name="Goodwin S.B."/>
            <person name="Spatafora J.W."/>
            <person name="Crous P.W."/>
            <person name="Grigoriev I.V."/>
        </authorList>
    </citation>
    <scope>NUCLEOTIDE SEQUENCE</scope>
    <source>
        <strain evidence="2">P77</strain>
    </source>
</reference>
<evidence type="ECO:0000313" key="2">
    <source>
        <dbReference type="EMBL" id="KAF1833473.1"/>
    </source>
</evidence>
<dbReference type="OrthoDB" id="3777352at2759"/>
<proteinExistence type="predicted"/>
<dbReference type="Proteomes" id="UP000800040">
    <property type="component" value="Unassembled WGS sequence"/>
</dbReference>
<accession>A0A6A5KJ52</accession>
<organism evidence="2 3">
    <name type="scientific">Decorospora gaudefroyi</name>
    <dbReference type="NCBI Taxonomy" id="184978"/>
    <lineage>
        <taxon>Eukaryota</taxon>
        <taxon>Fungi</taxon>
        <taxon>Dikarya</taxon>
        <taxon>Ascomycota</taxon>
        <taxon>Pezizomycotina</taxon>
        <taxon>Dothideomycetes</taxon>
        <taxon>Pleosporomycetidae</taxon>
        <taxon>Pleosporales</taxon>
        <taxon>Pleosporineae</taxon>
        <taxon>Pleosporaceae</taxon>
        <taxon>Decorospora</taxon>
    </lineage>
</organism>